<dbReference type="Gene3D" id="3.90.1300.10">
    <property type="entry name" value="Amidase signature (AS) domain"/>
    <property type="match status" value="1"/>
</dbReference>
<evidence type="ECO:0000256" key="8">
    <source>
        <dbReference type="HAMAP-Rule" id="MF_00120"/>
    </source>
</evidence>
<feature type="active site" description="Charge relay system" evidence="8">
    <location>
        <position position="154"/>
    </location>
</feature>
<dbReference type="SUPFAM" id="SSF75304">
    <property type="entry name" value="Amidase signature (AS) enzymes"/>
    <property type="match status" value="1"/>
</dbReference>
<dbReference type="PANTHER" id="PTHR11895:SF151">
    <property type="entry name" value="GLUTAMYL-TRNA(GLN) AMIDOTRANSFERASE SUBUNIT A"/>
    <property type="match status" value="1"/>
</dbReference>
<dbReference type="PROSITE" id="PS00571">
    <property type="entry name" value="AMIDASES"/>
    <property type="match status" value="1"/>
</dbReference>
<dbReference type="RefSeq" id="WP_194424663.1">
    <property type="nucleotide sequence ID" value="NZ_BAAAPT010000002.1"/>
</dbReference>
<evidence type="ECO:0000256" key="3">
    <source>
        <dbReference type="ARBA" id="ARBA00022741"/>
    </source>
</evidence>
<feature type="active site" description="Charge relay system" evidence="8">
    <location>
        <position position="79"/>
    </location>
</feature>
<comment type="catalytic activity">
    <reaction evidence="7 8">
        <text>L-glutamyl-tRNA(Gln) + L-glutamine + ATP + H2O = L-glutaminyl-tRNA(Gln) + L-glutamate + ADP + phosphate + H(+)</text>
        <dbReference type="Rhea" id="RHEA:17521"/>
        <dbReference type="Rhea" id="RHEA-COMP:9681"/>
        <dbReference type="Rhea" id="RHEA-COMP:9684"/>
        <dbReference type="ChEBI" id="CHEBI:15377"/>
        <dbReference type="ChEBI" id="CHEBI:15378"/>
        <dbReference type="ChEBI" id="CHEBI:29985"/>
        <dbReference type="ChEBI" id="CHEBI:30616"/>
        <dbReference type="ChEBI" id="CHEBI:43474"/>
        <dbReference type="ChEBI" id="CHEBI:58359"/>
        <dbReference type="ChEBI" id="CHEBI:78520"/>
        <dbReference type="ChEBI" id="CHEBI:78521"/>
        <dbReference type="ChEBI" id="CHEBI:456216"/>
        <dbReference type="EC" id="6.3.5.7"/>
    </reaction>
</comment>
<evidence type="ECO:0000256" key="5">
    <source>
        <dbReference type="ARBA" id="ARBA00022917"/>
    </source>
</evidence>
<keyword evidence="11" id="KW-1185">Reference proteome</keyword>
<comment type="subunit">
    <text evidence="8">Heterotrimer of A, B and C subunits.</text>
</comment>
<comment type="caution">
    <text evidence="10">The sequence shown here is derived from an EMBL/GenBank/DDBJ whole genome shotgun (WGS) entry which is preliminary data.</text>
</comment>
<proteinExistence type="inferred from homology"/>
<keyword evidence="5 8" id="KW-0648">Protein biosynthesis</keyword>
<name>A0ABU5N7W2_9MICO</name>
<dbReference type="PANTHER" id="PTHR11895">
    <property type="entry name" value="TRANSAMIDASE"/>
    <property type="match status" value="1"/>
</dbReference>
<keyword evidence="4 8" id="KW-0067">ATP-binding</keyword>
<dbReference type="Proteomes" id="UP001291912">
    <property type="component" value="Unassembled WGS sequence"/>
</dbReference>
<evidence type="ECO:0000256" key="4">
    <source>
        <dbReference type="ARBA" id="ARBA00022840"/>
    </source>
</evidence>
<dbReference type="Pfam" id="PF01425">
    <property type="entry name" value="Amidase"/>
    <property type="match status" value="1"/>
</dbReference>
<evidence type="ECO:0000313" key="11">
    <source>
        <dbReference type="Proteomes" id="UP001291912"/>
    </source>
</evidence>
<keyword evidence="2 8" id="KW-0436">Ligase</keyword>
<dbReference type="InterPro" id="IPR000120">
    <property type="entry name" value="Amidase"/>
</dbReference>
<evidence type="ECO:0000259" key="9">
    <source>
        <dbReference type="Pfam" id="PF01425"/>
    </source>
</evidence>
<dbReference type="InterPro" id="IPR004412">
    <property type="entry name" value="GatA"/>
</dbReference>
<dbReference type="HAMAP" id="MF_00120">
    <property type="entry name" value="GatA"/>
    <property type="match status" value="1"/>
</dbReference>
<dbReference type="EMBL" id="JAWJYN010000002">
    <property type="protein sequence ID" value="MDZ8162187.1"/>
    <property type="molecule type" value="Genomic_DNA"/>
</dbReference>
<sequence length="504" mass="52393">MTDITTLSAAALADKLAAGEVSSVEATQAHLDRIAAVDGDVHAYLHVSDHALEVAADIDRRRASGEVLGRLAGVPLAIKDVLVTTDMPSTSGSKILEGYMSPYDATVVARARAAGLVPLGKTNMDEFAMGSSTEHSAYGPTRNPWDLDRIPGGSGGGSAAAVAAYEAPLALGSDTGGSIRQPAHVTGTVGVKPTYGAVSRYGAIALASSLDQVGPVTRTVLDAGLLHDVIGGHDANDSTSLPDRWPSFADAAREGARQDVLKGLRVGVIRELGDDGFQTGVTAAFRTSLAAMEAAGAEIVEISAPHFEYGVAAYYLVLPAEASSNLAKFDSVRFGMRVTPHAGATVEDVMAATRDAGFGDEVKRRIILGTYALSAGYYDAYYGSAQKVRTLIQADFDAAFEKVDVIATPTAPTTAFRLGEKVDDPMQMYLNDVTTIPANLAGVPGISIPAGVAEEDGLPVGIQFLAPAREDARLYRVGAALEARLVDSWGGPLLDRAPVLGGVR</sequence>
<evidence type="ECO:0000256" key="7">
    <source>
        <dbReference type="ARBA" id="ARBA00047407"/>
    </source>
</evidence>
<dbReference type="EC" id="6.3.5.7" evidence="8"/>
<keyword evidence="3 8" id="KW-0547">Nucleotide-binding</keyword>
<evidence type="ECO:0000256" key="1">
    <source>
        <dbReference type="ARBA" id="ARBA00008069"/>
    </source>
</evidence>
<feature type="active site" description="Acyl-ester intermediate" evidence="8">
    <location>
        <position position="178"/>
    </location>
</feature>
<dbReference type="InterPro" id="IPR036928">
    <property type="entry name" value="AS_sf"/>
</dbReference>
<dbReference type="InterPro" id="IPR023631">
    <property type="entry name" value="Amidase_dom"/>
</dbReference>
<evidence type="ECO:0000256" key="2">
    <source>
        <dbReference type="ARBA" id="ARBA00022598"/>
    </source>
</evidence>
<reference evidence="10 11" key="1">
    <citation type="submission" date="2023-10" db="EMBL/GenBank/DDBJ databases">
        <title>Microbacterium xanthum sp. nov., isolated from seaweed.</title>
        <authorList>
            <person name="Lee S.D."/>
        </authorList>
    </citation>
    <scope>NUCLEOTIDE SEQUENCE [LARGE SCALE GENOMIC DNA]</scope>
    <source>
        <strain evidence="10 11">KCTC 19124</strain>
    </source>
</reference>
<organism evidence="10 11">
    <name type="scientific">Microbacterium aquimaris</name>
    <dbReference type="NCBI Taxonomy" id="459816"/>
    <lineage>
        <taxon>Bacteria</taxon>
        <taxon>Bacillati</taxon>
        <taxon>Actinomycetota</taxon>
        <taxon>Actinomycetes</taxon>
        <taxon>Micrococcales</taxon>
        <taxon>Microbacteriaceae</taxon>
        <taxon>Microbacterium</taxon>
    </lineage>
</organism>
<feature type="domain" description="Amidase" evidence="9">
    <location>
        <begin position="25"/>
        <end position="474"/>
    </location>
</feature>
<comment type="function">
    <text evidence="6 8">Allows the formation of correctly charged Gln-tRNA(Gln) through the transamidation of misacylated Glu-tRNA(Gln) in organisms which lack glutaminyl-tRNA synthetase. The reaction takes place in the presence of glutamine and ATP through an activated gamma-phospho-Glu-tRNA(Gln).</text>
</comment>
<comment type="similarity">
    <text evidence="1 8">Belongs to the amidase family. GatA subfamily.</text>
</comment>
<dbReference type="InterPro" id="IPR020556">
    <property type="entry name" value="Amidase_CS"/>
</dbReference>
<dbReference type="NCBIfam" id="TIGR00132">
    <property type="entry name" value="gatA"/>
    <property type="match status" value="1"/>
</dbReference>
<evidence type="ECO:0000256" key="6">
    <source>
        <dbReference type="ARBA" id="ARBA00025295"/>
    </source>
</evidence>
<evidence type="ECO:0000313" key="10">
    <source>
        <dbReference type="EMBL" id="MDZ8162187.1"/>
    </source>
</evidence>
<gene>
    <name evidence="8 10" type="primary">gatA</name>
    <name evidence="10" type="ORF">R2Q92_10075</name>
</gene>
<protein>
    <recommendedName>
        <fullName evidence="8">Glutamyl-tRNA(Gln) amidotransferase subunit A</fullName>
        <shortName evidence="8">Glu-ADT subunit A</shortName>
        <ecNumber evidence="8">6.3.5.7</ecNumber>
    </recommendedName>
</protein>
<accession>A0ABU5N7W2</accession>